<comment type="caution">
    <text evidence="1">The sequence shown here is derived from an EMBL/GenBank/DDBJ whole genome shotgun (WGS) entry which is preliminary data.</text>
</comment>
<name>A0ABQ5A603_9ASTR</name>
<dbReference type="EMBL" id="BQNB010011934">
    <property type="protein sequence ID" value="GJS97066.1"/>
    <property type="molecule type" value="Genomic_DNA"/>
</dbReference>
<organism evidence="1 2">
    <name type="scientific">Tanacetum coccineum</name>
    <dbReference type="NCBI Taxonomy" id="301880"/>
    <lineage>
        <taxon>Eukaryota</taxon>
        <taxon>Viridiplantae</taxon>
        <taxon>Streptophyta</taxon>
        <taxon>Embryophyta</taxon>
        <taxon>Tracheophyta</taxon>
        <taxon>Spermatophyta</taxon>
        <taxon>Magnoliopsida</taxon>
        <taxon>eudicotyledons</taxon>
        <taxon>Gunneridae</taxon>
        <taxon>Pentapetalae</taxon>
        <taxon>asterids</taxon>
        <taxon>campanulids</taxon>
        <taxon>Asterales</taxon>
        <taxon>Asteraceae</taxon>
        <taxon>Asteroideae</taxon>
        <taxon>Anthemideae</taxon>
        <taxon>Anthemidinae</taxon>
        <taxon>Tanacetum</taxon>
    </lineage>
</organism>
<protein>
    <submittedName>
        <fullName evidence="1">Uncharacterized protein</fullName>
    </submittedName>
</protein>
<proteinExistence type="predicted"/>
<dbReference type="Proteomes" id="UP001151760">
    <property type="component" value="Unassembled WGS sequence"/>
</dbReference>
<sequence>MTMDVFTKGALWDYWKLGSDEVEPTNEKTFDLEETNQDDEREISEIFRIETNLFDYETPLCEKFKEFNYLLKIDPSLHSRNHALLPRFRMKSWDEFEITNDDRNKWEYESEHEDDERYELCGNETHEFPVRTVRRFEMIKYSFGQDEEYAAVKEDEYEDLTSTSKDACQTYQEIFRMMDEGWMDLAVKKSTKLVKYQSSGILCVIVVILEYRRIYNTHPCSQTQLEESTEQNIRGVSHSNSF</sequence>
<accession>A0ABQ5A603</accession>
<gene>
    <name evidence="1" type="ORF">Tco_0804034</name>
</gene>
<reference evidence="1" key="2">
    <citation type="submission" date="2022-01" db="EMBL/GenBank/DDBJ databases">
        <authorList>
            <person name="Yamashiro T."/>
            <person name="Shiraishi A."/>
            <person name="Satake H."/>
            <person name="Nakayama K."/>
        </authorList>
    </citation>
    <scope>NUCLEOTIDE SEQUENCE</scope>
</reference>
<evidence type="ECO:0000313" key="1">
    <source>
        <dbReference type="EMBL" id="GJS97066.1"/>
    </source>
</evidence>
<keyword evidence="2" id="KW-1185">Reference proteome</keyword>
<reference evidence="1" key="1">
    <citation type="journal article" date="2022" name="Int. J. Mol. Sci.">
        <title>Draft Genome of Tanacetum Coccineum: Genomic Comparison of Closely Related Tanacetum-Family Plants.</title>
        <authorList>
            <person name="Yamashiro T."/>
            <person name="Shiraishi A."/>
            <person name="Nakayama K."/>
            <person name="Satake H."/>
        </authorList>
    </citation>
    <scope>NUCLEOTIDE SEQUENCE</scope>
</reference>
<evidence type="ECO:0000313" key="2">
    <source>
        <dbReference type="Proteomes" id="UP001151760"/>
    </source>
</evidence>